<proteinExistence type="predicted"/>
<feature type="region of interest" description="Disordered" evidence="1">
    <location>
        <begin position="87"/>
        <end position="111"/>
    </location>
</feature>
<dbReference type="Proteomes" id="UP000485058">
    <property type="component" value="Unassembled WGS sequence"/>
</dbReference>
<evidence type="ECO:0000313" key="3">
    <source>
        <dbReference type="EMBL" id="GFH29308.1"/>
    </source>
</evidence>
<feature type="non-terminal residue" evidence="3">
    <location>
        <position position="1"/>
    </location>
</feature>
<evidence type="ECO:0000256" key="1">
    <source>
        <dbReference type="SAM" id="MobiDB-lite"/>
    </source>
</evidence>
<accession>A0A6A0A9N3</accession>
<sequence>EAMEQEGARRGGGRFQAPVQRVEDFMGQQLSTGALPSSSYRLGVKSAALHDLYPPALSDALQAALRRFDRNLRGFASCPEGLLHGVETRTSSPVKVDRLPGEDMQSCSVKG</sequence>
<dbReference type="PANTHER" id="PTHR42842">
    <property type="entry name" value="FAD/NAD(P)-BINDING OXIDOREDUCTASE"/>
    <property type="match status" value="1"/>
</dbReference>
<dbReference type="AlphaFoldDB" id="A0A6A0A9N3"/>
<reference evidence="3 4" key="1">
    <citation type="submission" date="2020-02" db="EMBL/GenBank/DDBJ databases">
        <title>Draft genome sequence of Haematococcus lacustris strain NIES-144.</title>
        <authorList>
            <person name="Morimoto D."/>
            <person name="Nakagawa S."/>
            <person name="Yoshida T."/>
            <person name="Sawayama S."/>
        </authorList>
    </citation>
    <scope>NUCLEOTIDE SEQUENCE [LARGE SCALE GENOMIC DNA]</scope>
    <source>
        <strain evidence="3 4">NIES-144</strain>
    </source>
</reference>
<evidence type="ECO:0000313" key="4">
    <source>
        <dbReference type="Proteomes" id="UP000485058"/>
    </source>
</evidence>
<dbReference type="InterPro" id="IPR028348">
    <property type="entry name" value="FAD-binding_protein"/>
</dbReference>
<dbReference type="PANTHER" id="PTHR42842:SF3">
    <property type="entry name" value="FAD_NAD(P)-BINDING OXIDOREDUCTASE FAMILY PROTEIN"/>
    <property type="match status" value="1"/>
</dbReference>
<feature type="domain" description="FAD-dependent protein C-terminal" evidence="2">
    <location>
        <begin position="2"/>
        <end position="90"/>
    </location>
</feature>
<name>A0A6A0A9N3_HAELA</name>
<comment type="caution">
    <text evidence="3">The sequence shown here is derived from an EMBL/GenBank/DDBJ whole genome shotgun (WGS) entry which is preliminary data.</text>
</comment>
<protein>
    <submittedName>
        <fullName evidence="3">FAD_binding_2 domain-containing protein</fullName>
    </submittedName>
</protein>
<feature type="non-terminal residue" evidence="3">
    <location>
        <position position="111"/>
    </location>
</feature>
<keyword evidence="4" id="KW-1185">Reference proteome</keyword>
<dbReference type="Pfam" id="PF21688">
    <property type="entry name" value="FAD-depend_C"/>
    <property type="match status" value="1"/>
</dbReference>
<dbReference type="InterPro" id="IPR049516">
    <property type="entry name" value="FAD-depend_C"/>
</dbReference>
<organism evidence="3 4">
    <name type="scientific">Haematococcus lacustris</name>
    <name type="common">Green alga</name>
    <name type="synonym">Haematococcus pluvialis</name>
    <dbReference type="NCBI Taxonomy" id="44745"/>
    <lineage>
        <taxon>Eukaryota</taxon>
        <taxon>Viridiplantae</taxon>
        <taxon>Chlorophyta</taxon>
        <taxon>core chlorophytes</taxon>
        <taxon>Chlorophyceae</taxon>
        <taxon>CS clade</taxon>
        <taxon>Chlamydomonadales</taxon>
        <taxon>Haematococcaceae</taxon>
        <taxon>Haematococcus</taxon>
    </lineage>
</organism>
<dbReference type="EMBL" id="BLLF01004284">
    <property type="protein sequence ID" value="GFH29308.1"/>
    <property type="molecule type" value="Genomic_DNA"/>
</dbReference>
<gene>
    <name evidence="3" type="ORF">HaLaN_27946</name>
</gene>
<evidence type="ECO:0000259" key="2">
    <source>
        <dbReference type="Pfam" id="PF21688"/>
    </source>
</evidence>